<dbReference type="SMART" id="SM00339">
    <property type="entry name" value="FH"/>
    <property type="match status" value="1"/>
</dbReference>
<feature type="region of interest" description="Disordered" evidence="5">
    <location>
        <begin position="296"/>
        <end position="336"/>
    </location>
</feature>
<dbReference type="InterPro" id="IPR030456">
    <property type="entry name" value="TF_fork_head_CS_2"/>
</dbReference>
<dbReference type="InParanoid" id="G8JPV3"/>
<dbReference type="InterPro" id="IPR050211">
    <property type="entry name" value="FOX_domain-containing"/>
</dbReference>
<keyword evidence="2 4" id="KW-0238">DNA-binding</keyword>
<evidence type="ECO:0000259" key="6">
    <source>
        <dbReference type="PROSITE" id="PS50039"/>
    </source>
</evidence>
<reference evidence="8" key="1">
    <citation type="journal article" date="2012" name="G3 (Bethesda)">
        <title>Pichia sorbitophila, an interspecies yeast hybrid reveals early steps of genome resolution following polyploidization.</title>
        <authorList>
            <person name="Leh Louis V."/>
            <person name="Despons L."/>
            <person name="Friedrich A."/>
            <person name="Martin T."/>
            <person name="Durrens P."/>
            <person name="Casaregola S."/>
            <person name="Neuveglise C."/>
            <person name="Fairhead C."/>
            <person name="Marck C."/>
            <person name="Cruz J.A."/>
            <person name="Straub M.L."/>
            <person name="Kugler V."/>
            <person name="Sacerdot C."/>
            <person name="Uzunov Z."/>
            <person name="Thierry A."/>
            <person name="Weiss S."/>
            <person name="Bleykasten C."/>
            <person name="De Montigny J."/>
            <person name="Jacques N."/>
            <person name="Jung P."/>
            <person name="Lemaire M."/>
            <person name="Mallet S."/>
            <person name="Morel G."/>
            <person name="Richard G.F."/>
            <person name="Sarkar A."/>
            <person name="Savel G."/>
            <person name="Schacherer J."/>
            <person name="Seret M.L."/>
            <person name="Talla E."/>
            <person name="Samson G."/>
            <person name="Jubin C."/>
            <person name="Poulain J."/>
            <person name="Vacherie B."/>
            <person name="Barbe V."/>
            <person name="Pelletier E."/>
            <person name="Sherman D.J."/>
            <person name="Westhof E."/>
            <person name="Weissenbach J."/>
            <person name="Baret P.V."/>
            <person name="Wincker P."/>
            <person name="Gaillardin C."/>
            <person name="Dujon B."/>
            <person name="Souciet J.L."/>
        </authorList>
    </citation>
    <scope>NUCLEOTIDE SEQUENCE [LARGE SCALE GENOMIC DNA]</scope>
    <source>
        <strain evidence="8">CBS 270.75 / DBVPG 7215 / KCTC 17166 / NRRL Y-17582</strain>
    </source>
</reference>
<dbReference type="GO" id="GO:0000978">
    <property type="term" value="F:RNA polymerase II cis-regulatory region sequence-specific DNA binding"/>
    <property type="evidence" value="ECO:0007669"/>
    <property type="project" value="UniProtKB-ARBA"/>
</dbReference>
<accession>G8JPV3</accession>
<feature type="region of interest" description="Disordered" evidence="5">
    <location>
        <begin position="250"/>
        <end position="275"/>
    </location>
</feature>
<dbReference type="PANTHER" id="PTHR11829:SF343">
    <property type="entry name" value="FORK-HEAD DOMAIN-CONTAINING PROTEIN"/>
    <property type="match status" value="1"/>
</dbReference>
<name>G8JPV3_ERECY</name>
<dbReference type="KEGG" id="erc:Ecym_2489"/>
<dbReference type="InterPro" id="IPR036388">
    <property type="entry name" value="WH-like_DNA-bd_sf"/>
</dbReference>
<evidence type="ECO:0000313" key="7">
    <source>
        <dbReference type="EMBL" id="AET38211.1"/>
    </source>
</evidence>
<evidence type="ECO:0000256" key="1">
    <source>
        <dbReference type="ARBA" id="ARBA00004123"/>
    </source>
</evidence>
<dbReference type="OrthoDB" id="5954824at2759"/>
<dbReference type="OMA" id="DVYSVWK"/>
<dbReference type="PRINTS" id="PR00053">
    <property type="entry name" value="FORKHEAD"/>
</dbReference>
<dbReference type="STRING" id="931890.G8JPV3"/>
<proteinExistence type="predicted"/>
<dbReference type="GeneID" id="11468252"/>
<dbReference type="InterPro" id="IPR036390">
    <property type="entry name" value="WH_DNA-bd_sf"/>
</dbReference>
<feature type="domain" description="Fork-head" evidence="6">
    <location>
        <begin position="140"/>
        <end position="227"/>
    </location>
</feature>
<dbReference type="FunCoup" id="G8JPV3">
    <property type="interactions" value="384"/>
</dbReference>
<protein>
    <recommendedName>
        <fullName evidence="6">Fork-head domain-containing protein</fullName>
    </recommendedName>
</protein>
<feature type="region of interest" description="Disordered" evidence="5">
    <location>
        <begin position="1"/>
        <end position="25"/>
    </location>
</feature>
<evidence type="ECO:0000256" key="3">
    <source>
        <dbReference type="ARBA" id="ARBA00023242"/>
    </source>
</evidence>
<dbReference type="InterPro" id="IPR018122">
    <property type="entry name" value="TF_fork_head_CS_1"/>
</dbReference>
<dbReference type="PROSITE" id="PS50039">
    <property type="entry name" value="FORK_HEAD_3"/>
    <property type="match status" value="1"/>
</dbReference>
<comment type="subcellular location">
    <subcellularLocation>
        <location evidence="1 4">Nucleus</location>
    </subcellularLocation>
</comment>
<dbReference type="PROSITE" id="PS00658">
    <property type="entry name" value="FORK_HEAD_2"/>
    <property type="match status" value="1"/>
</dbReference>
<dbReference type="InterPro" id="IPR001766">
    <property type="entry name" value="Fork_head_dom"/>
</dbReference>
<feature type="DNA-binding region" description="Fork-head" evidence="4">
    <location>
        <begin position="140"/>
        <end position="227"/>
    </location>
</feature>
<sequence length="605" mass="66689">MECSEGGLGATASSPLPLRADNLVSSGDENRKRRLSVTVTVDEVGVCTTLTPLHSFLGVVDKTPRHHETKRRQPLSPELSSPLRPPKGKRQKVLVDGGTPALVMASATGARSSSTNTLEELLENLSDAGKMSALQDPGKKPPYSYAMLIGVAILQSKEGKLTLSQIYRWISSHFPYYKLRDAGWQNSIRHNLSLNEAFVKGGKSLDGKGHFWEVKTGCECKFFKNGSSQPGLEIRRKLQSVSETLDSMDFPVATPSSEPDVFEQSVKPKSGSADVKKHYKSAGSYHVFKKKYRNPDTSQEVEYESDGATMDPESRVASSPNHGAPSSPTPFGIHGFEQSTTTTHAADRDAFIDEDSFPNAQSSYRSYHQNTTCCNESKYSDYTPSLKRAHTTIGLLRGDGNFEESPIDELASSPLLRRYTCSFNTCFEPTSPHDKSDGSDPLVANPMLHPDLLKTPRSKDISNITFKTPLGGRTPRDNLTSAGKLQTPFFDDFFGSPLVMKPSGTPIVCIDDCIADEDRRIEFRSPRKLLASSSASRGVQRGNKIFESSRISSNALFGVDVCSVWKRAVKSFENEQRLEDDAQQPKLDIPFQITTEKEKVDKIKD</sequence>
<organism evidence="7 8">
    <name type="scientific">Eremothecium cymbalariae (strain CBS 270.75 / DBVPG 7215 / KCTC 17166 / NRRL Y-17582)</name>
    <name type="common">Yeast</name>
    <dbReference type="NCBI Taxonomy" id="931890"/>
    <lineage>
        <taxon>Eukaryota</taxon>
        <taxon>Fungi</taxon>
        <taxon>Dikarya</taxon>
        <taxon>Ascomycota</taxon>
        <taxon>Saccharomycotina</taxon>
        <taxon>Saccharomycetes</taxon>
        <taxon>Saccharomycetales</taxon>
        <taxon>Saccharomycetaceae</taxon>
        <taxon>Eremothecium</taxon>
    </lineage>
</organism>
<dbReference type="CDD" id="cd00059">
    <property type="entry name" value="FH_FOX"/>
    <property type="match status" value="1"/>
</dbReference>
<gene>
    <name evidence="7" type="ordered locus">Ecym_2489</name>
</gene>
<dbReference type="EMBL" id="CP002498">
    <property type="protein sequence ID" value="AET38211.1"/>
    <property type="molecule type" value="Genomic_DNA"/>
</dbReference>
<dbReference type="Proteomes" id="UP000006790">
    <property type="component" value="Chromosome 2"/>
</dbReference>
<dbReference type="RefSeq" id="XP_003645028.1">
    <property type="nucleotide sequence ID" value="XM_003644980.1"/>
</dbReference>
<feature type="compositionally biased region" description="Basic residues" evidence="5">
    <location>
        <begin position="64"/>
        <end position="73"/>
    </location>
</feature>
<keyword evidence="8" id="KW-1185">Reference proteome</keyword>
<evidence type="ECO:0000256" key="4">
    <source>
        <dbReference type="PROSITE-ProRule" id="PRU00089"/>
    </source>
</evidence>
<dbReference type="GO" id="GO:0005634">
    <property type="term" value="C:nucleus"/>
    <property type="evidence" value="ECO:0007669"/>
    <property type="project" value="UniProtKB-SubCell"/>
</dbReference>
<keyword evidence="3 4" id="KW-0539">Nucleus</keyword>
<feature type="compositionally biased region" description="Polar residues" evidence="5">
    <location>
        <begin position="316"/>
        <end position="326"/>
    </location>
</feature>
<dbReference type="PROSITE" id="PS00657">
    <property type="entry name" value="FORK_HEAD_1"/>
    <property type="match status" value="1"/>
</dbReference>
<dbReference type="Pfam" id="PF00250">
    <property type="entry name" value="Forkhead"/>
    <property type="match status" value="1"/>
</dbReference>
<dbReference type="GO" id="GO:0001228">
    <property type="term" value="F:DNA-binding transcription activator activity, RNA polymerase II-specific"/>
    <property type="evidence" value="ECO:0007669"/>
    <property type="project" value="UniProtKB-ARBA"/>
</dbReference>
<dbReference type="SUPFAM" id="SSF46785">
    <property type="entry name" value="Winged helix' DNA-binding domain"/>
    <property type="match status" value="1"/>
</dbReference>
<dbReference type="Gene3D" id="1.10.10.10">
    <property type="entry name" value="Winged helix-like DNA-binding domain superfamily/Winged helix DNA-binding domain"/>
    <property type="match status" value="1"/>
</dbReference>
<dbReference type="AlphaFoldDB" id="G8JPV3"/>
<evidence type="ECO:0000313" key="8">
    <source>
        <dbReference type="Proteomes" id="UP000006790"/>
    </source>
</evidence>
<dbReference type="HOGENOM" id="CLU_020432_0_0_1"/>
<dbReference type="PANTHER" id="PTHR11829">
    <property type="entry name" value="FORKHEAD BOX PROTEIN"/>
    <property type="match status" value="1"/>
</dbReference>
<dbReference type="eggNOG" id="KOG2294">
    <property type="taxonomic scope" value="Eukaryota"/>
</dbReference>
<evidence type="ECO:0000256" key="2">
    <source>
        <dbReference type="ARBA" id="ARBA00023125"/>
    </source>
</evidence>
<dbReference type="FunFam" id="1.10.10.10:FF:000260">
    <property type="entry name" value="Forkhead transcription factor (Sep1)"/>
    <property type="match status" value="1"/>
</dbReference>
<feature type="region of interest" description="Disordered" evidence="5">
    <location>
        <begin position="61"/>
        <end position="96"/>
    </location>
</feature>
<evidence type="ECO:0000256" key="5">
    <source>
        <dbReference type="SAM" id="MobiDB-lite"/>
    </source>
</evidence>